<dbReference type="AlphaFoldDB" id="A0A290QB82"/>
<dbReference type="SMART" id="SM00829">
    <property type="entry name" value="PKS_ER"/>
    <property type="match status" value="1"/>
</dbReference>
<evidence type="ECO:0000313" key="3">
    <source>
        <dbReference type="Proteomes" id="UP000217265"/>
    </source>
</evidence>
<dbReference type="InterPro" id="IPR013154">
    <property type="entry name" value="ADH-like_N"/>
</dbReference>
<dbReference type="KEGG" id="vbh:CMV30_01655"/>
<dbReference type="InterPro" id="IPR011032">
    <property type="entry name" value="GroES-like_sf"/>
</dbReference>
<protein>
    <submittedName>
        <fullName evidence="2">Alcohol dehydrogenase</fullName>
    </submittedName>
</protein>
<dbReference type="InterPro" id="IPR013149">
    <property type="entry name" value="ADH-like_C"/>
</dbReference>
<evidence type="ECO:0000313" key="2">
    <source>
        <dbReference type="EMBL" id="ATC65929.1"/>
    </source>
</evidence>
<dbReference type="PANTHER" id="PTHR45033">
    <property type="match status" value="1"/>
</dbReference>
<dbReference type="Gene3D" id="3.40.50.720">
    <property type="entry name" value="NAD(P)-binding Rossmann-like Domain"/>
    <property type="match status" value="1"/>
</dbReference>
<dbReference type="PANTHER" id="PTHR45033:SF3">
    <property type="entry name" value="DEHYDROGENASE, PUTATIVE (AFU_ORTHOLOGUE AFUA_2G13270)-RELATED"/>
    <property type="match status" value="1"/>
</dbReference>
<keyword evidence="3" id="KW-1185">Reference proteome</keyword>
<evidence type="ECO:0000259" key="1">
    <source>
        <dbReference type="SMART" id="SM00829"/>
    </source>
</evidence>
<proteinExistence type="predicted"/>
<dbReference type="InterPro" id="IPR020843">
    <property type="entry name" value="ER"/>
</dbReference>
<sequence length="332" mass="34018">MKAVVLSAVNQLSVSEVPAPVAGAGEAVVAIKAAALNHRDVWIKAGQYAGLKFPSIPGSDGAGVVSAVGEGVDASWIGREVIINPSFGWGASNAAQGAEFSILGLPRAGTLAQAVAVPVGQLSAKPEHLSWKEAAALPLAGLTAYRALFTRAGLKEGERVLITGIGGGVALFALQFAVAAGAEVWVTSSSAEKIAQAVKLGAKGGFNYTEKTWTAEALKAAGAFDVIVDSAGGDGFDAVIDVAAPGGRIVFFGATRGNPQLLAMRKVFWRQLTLLGTTMGSPEDWAAMVAFVNAKKIRPVVSALLPIEHAEEAFGLMERGAQFGKIVVTVSA</sequence>
<organism evidence="2 3">
    <name type="scientific">Nibricoccus aquaticus</name>
    <dbReference type="NCBI Taxonomy" id="2576891"/>
    <lineage>
        <taxon>Bacteria</taxon>
        <taxon>Pseudomonadati</taxon>
        <taxon>Verrucomicrobiota</taxon>
        <taxon>Opitutia</taxon>
        <taxon>Opitutales</taxon>
        <taxon>Opitutaceae</taxon>
        <taxon>Nibricoccus</taxon>
    </lineage>
</organism>
<dbReference type="InterPro" id="IPR036291">
    <property type="entry name" value="NAD(P)-bd_dom_sf"/>
</dbReference>
<dbReference type="Pfam" id="PF08240">
    <property type="entry name" value="ADH_N"/>
    <property type="match status" value="1"/>
</dbReference>
<dbReference type="GO" id="GO:0016491">
    <property type="term" value="F:oxidoreductase activity"/>
    <property type="evidence" value="ECO:0007669"/>
    <property type="project" value="InterPro"/>
</dbReference>
<gene>
    <name evidence="2" type="ORF">CMV30_01655</name>
</gene>
<dbReference type="EMBL" id="CP023344">
    <property type="protein sequence ID" value="ATC65929.1"/>
    <property type="molecule type" value="Genomic_DNA"/>
</dbReference>
<dbReference type="SUPFAM" id="SSF50129">
    <property type="entry name" value="GroES-like"/>
    <property type="match status" value="1"/>
</dbReference>
<name>A0A290QB82_9BACT</name>
<dbReference type="InterPro" id="IPR052711">
    <property type="entry name" value="Zinc_ADH-like"/>
</dbReference>
<dbReference type="Gene3D" id="3.90.180.10">
    <property type="entry name" value="Medium-chain alcohol dehydrogenases, catalytic domain"/>
    <property type="match status" value="1"/>
</dbReference>
<dbReference type="Proteomes" id="UP000217265">
    <property type="component" value="Chromosome"/>
</dbReference>
<reference evidence="2 3" key="1">
    <citation type="submission" date="2017-09" db="EMBL/GenBank/DDBJ databases">
        <title>Complete genome sequence of Verrucomicrobial strain HZ-65, isolated from freshwater.</title>
        <authorList>
            <person name="Choi A."/>
        </authorList>
    </citation>
    <scope>NUCLEOTIDE SEQUENCE [LARGE SCALE GENOMIC DNA]</scope>
    <source>
        <strain evidence="2 3">HZ-65</strain>
    </source>
</reference>
<dbReference type="OrthoDB" id="9787435at2"/>
<dbReference type="Pfam" id="PF00107">
    <property type="entry name" value="ADH_zinc_N"/>
    <property type="match status" value="1"/>
</dbReference>
<dbReference type="SUPFAM" id="SSF51735">
    <property type="entry name" value="NAD(P)-binding Rossmann-fold domains"/>
    <property type="match status" value="1"/>
</dbReference>
<accession>A0A290QB82</accession>
<feature type="domain" description="Enoyl reductase (ER)" evidence="1">
    <location>
        <begin position="7"/>
        <end position="328"/>
    </location>
</feature>